<keyword evidence="4 6" id="KW-1133">Transmembrane helix</keyword>
<evidence type="ECO:0000313" key="7">
    <source>
        <dbReference type="EMBL" id="MBZ2208868.1"/>
    </source>
</evidence>
<dbReference type="PANTHER" id="PTHR23427">
    <property type="entry name" value="SURFEIT LOCUS PROTEIN"/>
    <property type="match status" value="1"/>
</dbReference>
<dbReference type="PROSITE" id="PS50895">
    <property type="entry name" value="SURF1"/>
    <property type="match status" value="1"/>
</dbReference>
<keyword evidence="3 6" id="KW-0812">Transmembrane</keyword>
<protein>
    <recommendedName>
        <fullName evidence="6">SURF1-like protein</fullName>
    </recommendedName>
</protein>
<keyword evidence="5 6" id="KW-0472">Membrane</keyword>
<dbReference type="Pfam" id="PF02104">
    <property type="entry name" value="SURF1"/>
    <property type="match status" value="1"/>
</dbReference>
<proteinExistence type="inferred from homology"/>
<dbReference type="CDD" id="cd06662">
    <property type="entry name" value="SURF1"/>
    <property type="match status" value="1"/>
</dbReference>
<organism evidence="7 8">
    <name type="scientific">Massilia soli</name>
    <dbReference type="NCBI Taxonomy" id="2792854"/>
    <lineage>
        <taxon>Bacteria</taxon>
        <taxon>Pseudomonadati</taxon>
        <taxon>Pseudomonadota</taxon>
        <taxon>Betaproteobacteria</taxon>
        <taxon>Burkholderiales</taxon>
        <taxon>Oxalobacteraceae</taxon>
        <taxon>Telluria group</taxon>
        <taxon>Massilia</taxon>
    </lineage>
</organism>
<sequence length="239" mass="25570">MRAFRFRPIPFVATMLLVALGVSLGQWQDRRAAGKIAVQQQVDQAARAPALIVGGTPLEAAEVQHRRVSATGEFVAAWPILLDNRPQEGKGPGFYLLMPMRLAGTDTHVLVARGWLARPPGAAGLKPAIDTPSGPVTVTGVARSTMGKVMQLGSAPPVVPGAILQNIEVAQFAQASGLTLQPFFIEQSDPAQPGEALVRDWPAPSLGVEKHRGYAFQWYALAVMALLFFVTTGFRRGPT</sequence>
<keyword evidence="6" id="KW-1003">Cell membrane</keyword>
<reference evidence="7 8" key="1">
    <citation type="submission" date="2021-01" db="EMBL/GenBank/DDBJ databases">
        <authorList>
            <person name="Ruan W."/>
            <person name="Khan S.A."/>
            <person name="Jeon C.O."/>
        </authorList>
    </citation>
    <scope>NUCLEOTIDE SEQUENCE [LARGE SCALE GENOMIC DNA]</scope>
    <source>
        <strain evidence="7 8">R798</strain>
    </source>
</reference>
<reference evidence="7 8" key="2">
    <citation type="submission" date="2021-08" db="EMBL/GenBank/DDBJ databases">
        <title>Massilia sp. R798.</title>
        <authorList>
            <person name="Baek J.H."/>
            <person name="Jung H.S."/>
            <person name="Kim K.R."/>
            <person name="Jeon C.O."/>
        </authorList>
    </citation>
    <scope>NUCLEOTIDE SEQUENCE [LARGE SCALE GENOMIC DNA]</scope>
    <source>
        <strain evidence="7 8">R798</strain>
    </source>
</reference>
<comment type="caution">
    <text evidence="7">The sequence shown here is derived from an EMBL/GenBank/DDBJ whole genome shotgun (WGS) entry which is preliminary data.</text>
</comment>
<evidence type="ECO:0000256" key="3">
    <source>
        <dbReference type="ARBA" id="ARBA00022692"/>
    </source>
</evidence>
<dbReference type="Proteomes" id="UP000809349">
    <property type="component" value="Unassembled WGS sequence"/>
</dbReference>
<evidence type="ECO:0000256" key="5">
    <source>
        <dbReference type="ARBA" id="ARBA00023136"/>
    </source>
</evidence>
<comment type="subcellular location">
    <subcellularLocation>
        <location evidence="6">Cell membrane</location>
        <topology evidence="6">Multi-pass membrane protein</topology>
    </subcellularLocation>
    <subcellularLocation>
        <location evidence="1">Membrane</location>
    </subcellularLocation>
</comment>
<evidence type="ECO:0000256" key="6">
    <source>
        <dbReference type="RuleBase" id="RU363076"/>
    </source>
</evidence>
<name>A0ABS7SSD6_9BURK</name>
<evidence type="ECO:0000256" key="4">
    <source>
        <dbReference type="ARBA" id="ARBA00022989"/>
    </source>
</evidence>
<keyword evidence="8" id="KW-1185">Reference proteome</keyword>
<comment type="similarity">
    <text evidence="2 6">Belongs to the SURF1 family.</text>
</comment>
<dbReference type="InterPro" id="IPR002994">
    <property type="entry name" value="Surf1/Shy1"/>
</dbReference>
<evidence type="ECO:0000313" key="8">
    <source>
        <dbReference type="Proteomes" id="UP000809349"/>
    </source>
</evidence>
<dbReference type="PANTHER" id="PTHR23427:SF2">
    <property type="entry name" value="SURFEIT LOCUS PROTEIN 1"/>
    <property type="match status" value="1"/>
</dbReference>
<feature type="transmembrane region" description="Helical" evidence="6">
    <location>
        <begin position="216"/>
        <end position="234"/>
    </location>
</feature>
<gene>
    <name evidence="7" type="ORF">I4X03_016495</name>
</gene>
<dbReference type="RefSeq" id="WP_223469340.1">
    <property type="nucleotide sequence ID" value="NZ_JAFBIL020000006.1"/>
</dbReference>
<dbReference type="InterPro" id="IPR045214">
    <property type="entry name" value="Surf1/Surf4"/>
</dbReference>
<evidence type="ECO:0000256" key="2">
    <source>
        <dbReference type="ARBA" id="ARBA00007165"/>
    </source>
</evidence>
<accession>A0ABS7SSD6</accession>
<dbReference type="EMBL" id="JAFBIL020000006">
    <property type="protein sequence ID" value="MBZ2208868.1"/>
    <property type="molecule type" value="Genomic_DNA"/>
</dbReference>
<evidence type="ECO:0000256" key="1">
    <source>
        <dbReference type="ARBA" id="ARBA00004370"/>
    </source>
</evidence>
<comment type="caution">
    <text evidence="6">Lacks conserved residue(s) required for the propagation of feature annotation.</text>
</comment>